<evidence type="ECO:0000313" key="1">
    <source>
        <dbReference type="EMBL" id="KAA6374722.1"/>
    </source>
</evidence>
<dbReference type="Proteomes" id="UP000324800">
    <property type="component" value="Unassembled WGS sequence"/>
</dbReference>
<evidence type="ECO:0000313" key="2">
    <source>
        <dbReference type="Proteomes" id="UP000324800"/>
    </source>
</evidence>
<gene>
    <name evidence="1" type="ORF">EZS28_029750</name>
</gene>
<dbReference type="AlphaFoldDB" id="A0A5J4UXC1"/>
<proteinExistence type="predicted"/>
<accession>A0A5J4UXC1</accession>
<comment type="caution">
    <text evidence="1">The sequence shown here is derived from an EMBL/GenBank/DDBJ whole genome shotgun (WGS) entry which is preliminary data.</text>
</comment>
<name>A0A5J4UXC1_9EUKA</name>
<reference evidence="1 2" key="1">
    <citation type="submission" date="2019-03" db="EMBL/GenBank/DDBJ databases">
        <title>Single cell metagenomics reveals metabolic interactions within the superorganism composed of flagellate Streblomastix strix and complex community of Bacteroidetes bacteria on its surface.</title>
        <authorList>
            <person name="Treitli S.C."/>
            <person name="Kolisko M."/>
            <person name="Husnik F."/>
            <person name="Keeling P."/>
            <person name="Hampl V."/>
        </authorList>
    </citation>
    <scope>NUCLEOTIDE SEQUENCE [LARGE SCALE GENOMIC DNA]</scope>
    <source>
        <strain evidence="1">ST1C</strain>
    </source>
</reference>
<sequence length="251" mass="29674">MVQVNVTNKGYTIRVMDLLIRWIKNKQKPQIPLPIGEEPTIMDILEFGDGYSNEYPLDGRCGWMDFFHSYLDNKQLFKDRLKQRITTYNISIFALSIRLTNQDKTIMEDLIVKEQIEVLKIVLEYWQTIQKHNIETKGIETFGLCYAFRKSLKLSNVQKYKTIGIDLEYEKYPNDYFPDFRRKNFLAILYGIPQPDKTYWAIEIDKNPKDYTDTRILDRHKKEIGEVFTDFQKSNFKKIIGNTPPTSSTAL</sequence>
<dbReference type="EMBL" id="SNRW01011762">
    <property type="protein sequence ID" value="KAA6374722.1"/>
    <property type="molecule type" value="Genomic_DNA"/>
</dbReference>
<organism evidence="1 2">
    <name type="scientific">Streblomastix strix</name>
    <dbReference type="NCBI Taxonomy" id="222440"/>
    <lineage>
        <taxon>Eukaryota</taxon>
        <taxon>Metamonada</taxon>
        <taxon>Preaxostyla</taxon>
        <taxon>Oxymonadida</taxon>
        <taxon>Streblomastigidae</taxon>
        <taxon>Streblomastix</taxon>
    </lineage>
</organism>
<feature type="non-terminal residue" evidence="1">
    <location>
        <position position="251"/>
    </location>
</feature>
<protein>
    <submittedName>
        <fullName evidence="1">Uncharacterized protein</fullName>
    </submittedName>
</protein>